<name>A0A0F0HC35_LENAE</name>
<protein>
    <submittedName>
        <fullName evidence="1">Uncharacterized protein</fullName>
    </submittedName>
</protein>
<dbReference type="OrthoDB" id="3694955at2"/>
<accession>A0A0F0HC35</accession>
<evidence type="ECO:0000313" key="2">
    <source>
        <dbReference type="Proteomes" id="UP000033393"/>
    </source>
</evidence>
<dbReference type="Proteomes" id="UP000033393">
    <property type="component" value="Unassembled WGS sequence"/>
</dbReference>
<proteinExistence type="predicted"/>
<evidence type="ECO:0000313" key="1">
    <source>
        <dbReference type="EMBL" id="KJK53090.1"/>
    </source>
</evidence>
<sequence length="67" mass="7037">MADLMRLHLTANLPIRVEPLVFAGRVEFRLGNAFPAVLVVDAEALPRLAEAVAEGQAALDAARGGGQ</sequence>
<organism evidence="1 2">
    <name type="scientific">Lentzea aerocolonigenes</name>
    <name type="common">Lechevalieria aerocolonigenes</name>
    <name type="synonym">Saccharothrix aerocolonigenes</name>
    <dbReference type="NCBI Taxonomy" id="68170"/>
    <lineage>
        <taxon>Bacteria</taxon>
        <taxon>Bacillati</taxon>
        <taxon>Actinomycetota</taxon>
        <taxon>Actinomycetes</taxon>
        <taxon>Pseudonocardiales</taxon>
        <taxon>Pseudonocardiaceae</taxon>
        <taxon>Lentzea</taxon>
    </lineage>
</organism>
<comment type="caution">
    <text evidence="1">The sequence shown here is derived from an EMBL/GenBank/DDBJ whole genome shotgun (WGS) entry which is preliminary data.</text>
</comment>
<reference evidence="1 2" key="1">
    <citation type="submission" date="2015-02" db="EMBL/GenBank/DDBJ databases">
        <authorList>
            <person name="Ju K.-S."/>
            <person name="Doroghazi J.R."/>
            <person name="Metcalf W."/>
        </authorList>
    </citation>
    <scope>NUCLEOTIDE SEQUENCE [LARGE SCALE GENOMIC DNA]</scope>
    <source>
        <strain evidence="1 2">NRRL B-16140</strain>
    </source>
</reference>
<dbReference type="AlphaFoldDB" id="A0A0F0HC35"/>
<dbReference type="EMBL" id="JYJG01000004">
    <property type="protein sequence ID" value="KJK53090.1"/>
    <property type="molecule type" value="Genomic_DNA"/>
</dbReference>
<gene>
    <name evidence="1" type="ORF">UK23_01880</name>
</gene>
<keyword evidence="2" id="KW-1185">Reference proteome</keyword>
<dbReference type="RefSeq" id="WP_045309562.1">
    <property type="nucleotide sequence ID" value="NZ_JYJG01000004.1"/>
</dbReference>
<dbReference type="PATRIC" id="fig|68170.10.peg.3543"/>